<dbReference type="InterPro" id="IPR012349">
    <property type="entry name" value="Split_barrel_FMN-bd"/>
</dbReference>
<gene>
    <name evidence="1" type="ORF">BJ969_002991</name>
</gene>
<dbReference type="AlphaFoldDB" id="A0A840NI90"/>
<evidence type="ECO:0000313" key="1">
    <source>
        <dbReference type="EMBL" id="MBB5069903.1"/>
    </source>
</evidence>
<dbReference type="Proteomes" id="UP000580474">
    <property type="component" value="Unassembled WGS sequence"/>
</dbReference>
<dbReference type="GO" id="GO:0016491">
    <property type="term" value="F:oxidoreductase activity"/>
    <property type="evidence" value="ECO:0007669"/>
    <property type="project" value="InterPro"/>
</dbReference>
<dbReference type="SUPFAM" id="SSF50475">
    <property type="entry name" value="FMN-binding split barrel"/>
    <property type="match status" value="1"/>
</dbReference>
<proteinExistence type="predicted"/>
<protein>
    <submittedName>
        <fullName evidence="1">Deazaflavin-dependent oxidoreductase (Nitroreductase family)</fullName>
    </submittedName>
</protein>
<sequence>MSTALGRAGAKVLRNRVLMRAPIALYRARLGFLLGSRLLMLEHLGRKSGVTRRVVLEVIGHPAPDVYLVASGFGTRAQWYRNVQAHPRVRVSVARHHRAPATARRLPAPDADAAITDYARRHPRAWAKFKTVLENTLGTKITEQDTALPILELHLDRTP</sequence>
<organism evidence="1 2">
    <name type="scientific">Saccharopolyspora gloriosae</name>
    <dbReference type="NCBI Taxonomy" id="455344"/>
    <lineage>
        <taxon>Bacteria</taxon>
        <taxon>Bacillati</taxon>
        <taxon>Actinomycetota</taxon>
        <taxon>Actinomycetes</taxon>
        <taxon>Pseudonocardiales</taxon>
        <taxon>Pseudonocardiaceae</taxon>
        <taxon>Saccharopolyspora</taxon>
    </lineage>
</organism>
<dbReference type="RefSeq" id="WP_184479521.1">
    <property type="nucleotide sequence ID" value="NZ_JACHIV010000001.1"/>
</dbReference>
<reference evidence="1 2" key="1">
    <citation type="submission" date="2020-08" db="EMBL/GenBank/DDBJ databases">
        <title>Sequencing the genomes of 1000 actinobacteria strains.</title>
        <authorList>
            <person name="Klenk H.-P."/>
        </authorList>
    </citation>
    <scope>NUCLEOTIDE SEQUENCE [LARGE SCALE GENOMIC DNA]</scope>
    <source>
        <strain evidence="1 2">DSM 45582</strain>
    </source>
</reference>
<evidence type="ECO:0000313" key="2">
    <source>
        <dbReference type="Proteomes" id="UP000580474"/>
    </source>
</evidence>
<comment type="caution">
    <text evidence="1">The sequence shown here is derived from an EMBL/GenBank/DDBJ whole genome shotgun (WGS) entry which is preliminary data.</text>
</comment>
<dbReference type="Gene3D" id="2.30.110.10">
    <property type="entry name" value="Electron Transport, Fmn-binding Protein, Chain A"/>
    <property type="match status" value="1"/>
</dbReference>
<accession>A0A840NI90</accession>
<keyword evidence="2" id="KW-1185">Reference proteome</keyword>
<dbReference type="NCBIfam" id="TIGR00026">
    <property type="entry name" value="hi_GC_TIGR00026"/>
    <property type="match status" value="1"/>
</dbReference>
<dbReference type="InterPro" id="IPR004378">
    <property type="entry name" value="F420H2_quin_Rdtase"/>
</dbReference>
<dbReference type="Pfam" id="PF04075">
    <property type="entry name" value="F420H2_quin_red"/>
    <property type="match status" value="1"/>
</dbReference>
<dbReference type="EMBL" id="JACHIV010000001">
    <property type="protein sequence ID" value="MBB5069903.1"/>
    <property type="molecule type" value="Genomic_DNA"/>
</dbReference>
<name>A0A840NI90_9PSEU</name>